<dbReference type="Gene3D" id="2.40.30.10">
    <property type="entry name" value="Translation factors"/>
    <property type="match status" value="1"/>
</dbReference>
<proteinExistence type="predicted"/>
<sequence length="139" mass="14801">MLIFGASALAADPPADAELFQFPADRNVAVNLQLWPLGLKSGRDAPVFHNFMAQLRFSGEPEVLTCALRLYDPEGQLNPGETQDLAIRCLQPFRVKAKQPDFQVFAAGRPIGKGQLRSAALAQVMGEPGAATSAASAPP</sequence>
<gene>
    <name evidence="1" type="ORF">GCM10009107_13330</name>
</gene>
<protein>
    <submittedName>
        <fullName evidence="1">Uncharacterized protein</fullName>
    </submittedName>
</protein>
<accession>A0ABN1JTA4</accession>
<name>A0ABN1JTA4_9BURK</name>
<comment type="caution">
    <text evidence="1">The sequence shown here is derived from an EMBL/GenBank/DDBJ whole genome shotgun (WGS) entry which is preliminary data.</text>
</comment>
<organism evidence="1 2">
    <name type="scientific">Ideonella azotifigens</name>
    <dbReference type="NCBI Taxonomy" id="513160"/>
    <lineage>
        <taxon>Bacteria</taxon>
        <taxon>Pseudomonadati</taxon>
        <taxon>Pseudomonadota</taxon>
        <taxon>Betaproteobacteria</taxon>
        <taxon>Burkholderiales</taxon>
        <taxon>Sphaerotilaceae</taxon>
        <taxon>Ideonella</taxon>
    </lineage>
</organism>
<dbReference type="Proteomes" id="UP001500279">
    <property type="component" value="Unassembled WGS sequence"/>
</dbReference>
<reference evidence="1 2" key="1">
    <citation type="journal article" date="2019" name="Int. J. Syst. Evol. Microbiol.">
        <title>The Global Catalogue of Microorganisms (GCM) 10K type strain sequencing project: providing services to taxonomists for standard genome sequencing and annotation.</title>
        <authorList>
            <consortium name="The Broad Institute Genomics Platform"/>
            <consortium name="The Broad Institute Genome Sequencing Center for Infectious Disease"/>
            <person name="Wu L."/>
            <person name="Ma J."/>
        </authorList>
    </citation>
    <scope>NUCLEOTIDE SEQUENCE [LARGE SCALE GENOMIC DNA]</scope>
    <source>
        <strain evidence="1 2">JCM 15503</strain>
    </source>
</reference>
<evidence type="ECO:0000313" key="2">
    <source>
        <dbReference type="Proteomes" id="UP001500279"/>
    </source>
</evidence>
<keyword evidence="2" id="KW-1185">Reference proteome</keyword>
<dbReference type="EMBL" id="BAAAEW010000006">
    <property type="protein sequence ID" value="GAA0746152.1"/>
    <property type="molecule type" value="Genomic_DNA"/>
</dbReference>
<evidence type="ECO:0000313" key="1">
    <source>
        <dbReference type="EMBL" id="GAA0746152.1"/>
    </source>
</evidence>